<evidence type="ECO:0000259" key="7">
    <source>
        <dbReference type="Pfam" id="PF01593"/>
    </source>
</evidence>
<dbReference type="NCBIfam" id="TIGR00562">
    <property type="entry name" value="proto_IX_ox"/>
    <property type="match status" value="1"/>
</dbReference>
<organism evidence="8">
    <name type="scientific">marine metagenome</name>
    <dbReference type="NCBI Taxonomy" id="408172"/>
    <lineage>
        <taxon>unclassified sequences</taxon>
        <taxon>metagenomes</taxon>
        <taxon>ecological metagenomes</taxon>
    </lineage>
</organism>
<feature type="domain" description="Amine oxidase" evidence="7">
    <location>
        <begin position="11"/>
        <end position="469"/>
    </location>
</feature>
<dbReference type="Pfam" id="PF01593">
    <property type="entry name" value="Amino_oxidase"/>
    <property type="match status" value="1"/>
</dbReference>
<gene>
    <name evidence="8" type="ORF">METZ01_LOCUS38283</name>
</gene>
<dbReference type="PANTHER" id="PTHR42923">
    <property type="entry name" value="PROTOPORPHYRINOGEN OXIDASE"/>
    <property type="match status" value="1"/>
</dbReference>
<evidence type="ECO:0000256" key="2">
    <source>
        <dbReference type="ARBA" id="ARBA00022630"/>
    </source>
</evidence>
<evidence type="ECO:0000256" key="3">
    <source>
        <dbReference type="ARBA" id="ARBA00022827"/>
    </source>
</evidence>
<evidence type="ECO:0000256" key="4">
    <source>
        <dbReference type="ARBA" id="ARBA00023002"/>
    </source>
</evidence>
<dbReference type="PANTHER" id="PTHR42923:SF3">
    <property type="entry name" value="PROTOPORPHYRINOGEN OXIDASE"/>
    <property type="match status" value="1"/>
</dbReference>
<dbReference type="GO" id="GO:0004729">
    <property type="term" value="F:oxygen-dependent protoporphyrinogen oxidase activity"/>
    <property type="evidence" value="ECO:0007669"/>
    <property type="project" value="InterPro"/>
</dbReference>
<keyword evidence="3" id="KW-0274">FAD</keyword>
<evidence type="ECO:0000313" key="8">
    <source>
        <dbReference type="EMBL" id="SUZ85429.1"/>
    </source>
</evidence>
<proteinExistence type="predicted"/>
<evidence type="ECO:0000256" key="6">
    <source>
        <dbReference type="ARBA" id="ARBA00023444"/>
    </source>
</evidence>
<comment type="pathway">
    <text evidence="6">Porphyrin-containing compound metabolism.</text>
</comment>
<reference evidence="8" key="1">
    <citation type="submission" date="2018-05" db="EMBL/GenBank/DDBJ databases">
        <authorList>
            <person name="Lanie J.A."/>
            <person name="Ng W.-L."/>
            <person name="Kazmierczak K.M."/>
            <person name="Andrzejewski T.M."/>
            <person name="Davidsen T.M."/>
            <person name="Wayne K.J."/>
            <person name="Tettelin H."/>
            <person name="Glass J.I."/>
            <person name="Rusch D."/>
            <person name="Podicherti R."/>
            <person name="Tsui H.-C.T."/>
            <person name="Winkler M.E."/>
        </authorList>
    </citation>
    <scope>NUCLEOTIDE SEQUENCE</scope>
</reference>
<protein>
    <recommendedName>
        <fullName evidence="7">Amine oxidase domain-containing protein</fullName>
    </recommendedName>
</protein>
<dbReference type="Gene3D" id="3.50.50.60">
    <property type="entry name" value="FAD/NAD(P)-binding domain"/>
    <property type="match status" value="1"/>
</dbReference>
<dbReference type="AlphaFoldDB" id="A0A381R3N6"/>
<evidence type="ECO:0000256" key="1">
    <source>
        <dbReference type="ARBA" id="ARBA00001974"/>
    </source>
</evidence>
<dbReference type="Gene3D" id="1.10.3110.10">
    <property type="entry name" value="protoporphyrinogen ix oxidase, domain 3"/>
    <property type="match status" value="1"/>
</dbReference>
<dbReference type="GO" id="GO:0006783">
    <property type="term" value="P:heme biosynthetic process"/>
    <property type="evidence" value="ECO:0007669"/>
    <property type="project" value="UniProtKB-KW"/>
</dbReference>
<keyword evidence="2" id="KW-0285">Flavoprotein</keyword>
<comment type="cofactor">
    <cofactor evidence="1">
        <name>FAD</name>
        <dbReference type="ChEBI" id="CHEBI:57692"/>
    </cofactor>
</comment>
<keyword evidence="4" id="KW-0560">Oxidoreductase</keyword>
<dbReference type="Gene3D" id="3.90.660.20">
    <property type="entry name" value="Protoporphyrinogen oxidase, mitochondrial, domain 2"/>
    <property type="match status" value="1"/>
</dbReference>
<keyword evidence="5" id="KW-0350">Heme biosynthesis</keyword>
<sequence length="485" mass="52302">MKRLVIIGAGISGLCAAHEAARYRSKAADGFEILVLEASSKVGGKARTVKRDGWLIEAGPTGYLDNEPEFNKLLEQNGILHEKVQANDAAARRYLLHSRLREIKTHPLAFARSRIIGPIGMLRMMAEPFVPRAKPERVALESIWDFASRRLGVAAANKLIAPMVLGVFAGDARQLSVSASFPNLVELERDYGSLTRGMIASRRKGPSNQGPRSGLSGKLVSFRRGLQSVAVALAESDKFTVRCDTKVQKIEAITTAHGSNDRRPPRYRLLIDGIGSSIEANAVVAAGEACANAHTVEKVAPEVAMALSEITTPPVVVVALGFRPQAALNFPTGFGVLIPRDQGYRTLGCIWDSQLFPERSPKDHVLLRAMLGGSVDPDVADLDDDSLVELVSDELARIFGLTSLPILSEVTKWPFAIPQYDLGHPLRVARIEAALERTPGLFLAGNGLHGVAFSKSAVTGIDQGRRAARWLGGIPNAPGTDPKER</sequence>
<name>A0A381R3N6_9ZZZZ</name>
<evidence type="ECO:0000256" key="5">
    <source>
        <dbReference type="ARBA" id="ARBA00023133"/>
    </source>
</evidence>
<dbReference type="InterPro" id="IPR036188">
    <property type="entry name" value="FAD/NAD-bd_sf"/>
</dbReference>
<dbReference type="SUPFAM" id="SSF51905">
    <property type="entry name" value="FAD/NAD(P)-binding domain"/>
    <property type="match status" value="1"/>
</dbReference>
<dbReference type="EMBL" id="UINC01001635">
    <property type="protein sequence ID" value="SUZ85429.1"/>
    <property type="molecule type" value="Genomic_DNA"/>
</dbReference>
<dbReference type="InterPro" id="IPR002937">
    <property type="entry name" value="Amino_oxidase"/>
</dbReference>
<dbReference type="InterPro" id="IPR050464">
    <property type="entry name" value="Zeta_carotene_desat/Oxidored"/>
</dbReference>
<dbReference type="InterPro" id="IPR004572">
    <property type="entry name" value="Protoporphyrinogen_oxidase"/>
</dbReference>
<dbReference type="SUPFAM" id="SSF54373">
    <property type="entry name" value="FAD-linked reductases, C-terminal domain"/>
    <property type="match status" value="1"/>
</dbReference>
<accession>A0A381R3N6</accession>